<comment type="caution">
    <text evidence="2">The sequence shown here is derived from an EMBL/GenBank/DDBJ whole genome shotgun (WGS) entry which is preliminary data.</text>
</comment>
<evidence type="ECO:0000313" key="2">
    <source>
        <dbReference type="EMBL" id="MFC5584482.1"/>
    </source>
</evidence>
<name>A0ABW0T5U2_9HYPH</name>
<feature type="region of interest" description="Disordered" evidence="1">
    <location>
        <begin position="52"/>
        <end position="72"/>
    </location>
</feature>
<sequence length="72" mass="7714">MTTIYPILTAAEFIAQGTSYAGVLSVAKANAGTPADRKLRQVAREVAEITGMPVRPRRGSARRNDSAKRRAA</sequence>
<accession>A0ABW0T5U2</accession>
<reference evidence="3" key="1">
    <citation type="journal article" date="2019" name="Int. J. Syst. Evol. Microbiol.">
        <title>The Global Catalogue of Microorganisms (GCM) 10K type strain sequencing project: providing services to taxonomists for standard genome sequencing and annotation.</title>
        <authorList>
            <consortium name="The Broad Institute Genomics Platform"/>
            <consortium name="The Broad Institute Genome Sequencing Center for Infectious Disease"/>
            <person name="Wu L."/>
            <person name="Ma J."/>
        </authorList>
    </citation>
    <scope>NUCLEOTIDE SEQUENCE [LARGE SCALE GENOMIC DNA]</scope>
    <source>
        <strain evidence="3">JCM 3366</strain>
    </source>
</reference>
<evidence type="ECO:0000256" key="1">
    <source>
        <dbReference type="SAM" id="MobiDB-lite"/>
    </source>
</evidence>
<feature type="compositionally biased region" description="Basic and acidic residues" evidence="1">
    <location>
        <begin position="62"/>
        <end position="72"/>
    </location>
</feature>
<protein>
    <submittedName>
        <fullName evidence="2">Uncharacterized protein</fullName>
    </submittedName>
</protein>
<dbReference type="Proteomes" id="UP001596107">
    <property type="component" value="Unassembled WGS sequence"/>
</dbReference>
<gene>
    <name evidence="2" type="ORF">ACFPOD_05120</name>
</gene>
<evidence type="ECO:0000313" key="3">
    <source>
        <dbReference type="Proteomes" id="UP001596107"/>
    </source>
</evidence>
<dbReference type="RefSeq" id="WP_223019726.1">
    <property type="nucleotide sequence ID" value="NZ_CP078143.1"/>
</dbReference>
<keyword evidence="3" id="KW-1185">Reference proteome</keyword>
<dbReference type="EMBL" id="JBHSNB010000001">
    <property type="protein sequence ID" value="MFC5584482.1"/>
    <property type="molecule type" value="Genomic_DNA"/>
</dbReference>
<proteinExistence type="predicted"/>
<organism evidence="2 3">
    <name type="scientific">Nitratireductor kimnyeongensis</name>
    <dbReference type="NCBI Taxonomy" id="430679"/>
    <lineage>
        <taxon>Bacteria</taxon>
        <taxon>Pseudomonadati</taxon>
        <taxon>Pseudomonadota</taxon>
        <taxon>Alphaproteobacteria</taxon>
        <taxon>Hyphomicrobiales</taxon>
        <taxon>Phyllobacteriaceae</taxon>
        <taxon>Nitratireductor</taxon>
    </lineage>
</organism>